<sequence>MEERKRALVTAAVTGQIGWGLDTGDQIWYGQQVVALAENEAIQQAGLANDDIDKFGQVFDRHLRRVVGERAKANDTLVRRFFGEDPEFKEVFTRVARRQAYDLIRRPARREAEQRLRQRGTEPTEA</sequence>
<name>A0A846Z030_9ACTN</name>
<proteinExistence type="predicted"/>
<comment type="caution">
    <text evidence="1">The sequence shown here is derived from an EMBL/GenBank/DDBJ whole genome shotgun (WGS) entry which is preliminary data.</text>
</comment>
<protein>
    <submittedName>
        <fullName evidence="1">Uncharacterized protein</fullName>
    </submittedName>
</protein>
<organism evidence="1 2">
    <name type="scientific">Actinomadura latina</name>
    <dbReference type="NCBI Taxonomy" id="163603"/>
    <lineage>
        <taxon>Bacteria</taxon>
        <taxon>Bacillati</taxon>
        <taxon>Actinomycetota</taxon>
        <taxon>Actinomycetes</taxon>
        <taxon>Streptosporangiales</taxon>
        <taxon>Thermomonosporaceae</taxon>
        <taxon>Actinomadura</taxon>
    </lineage>
</organism>
<reference evidence="1 2" key="1">
    <citation type="submission" date="2020-04" db="EMBL/GenBank/DDBJ databases">
        <title>MicrobeNet Type strains.</title>
        <authorList>
            <person name="Nicholson A.C."/>
        </authorList>
    </citation>
    <scope>NUCLEOTIDE SEQUENCE [LARGE SCALE GENOMIC DNA]</scope>
    <source>
        <strain evidence="1 2">ATCC BAA-277</strain>
    </source>
</reference>
<evidence type="ECO:0000313" key="2">
    <source>
        <dbReference type="Proteomes" id="UP000579250"/>
    </source>
</evidence>
<dbReference type="Proteomes" id="UP000579250">
    <property type="component" value="Unassembled WGS sequence"/>
</dbReference>
<dbReference type="RefSeq" id="WP_067631310.1">
    <property type="nucleotide sequence ID" value="NZ_JAAXPI010000031.1"/>
</dbReference>
<accession>A0A846Z030</accession>
<dbReference type="EMBL" id="JAAXPI010000031">
    <property type="protein sequence ID" value="NKZ06179.1"/>
    <property type="molecule type" value="Genomic_DNA"/>
</dbReference>
<dbReference type="AlphaFoldDB" id="A0A846Z030"/>
<gene>
    <name evidence="1" type="ORF">HGB48_20865</name>
</gene>
<keyword evidence="2" id="KW-1185">Reference proteome</keyword>
<evidence type="ECO:0000313" key="1">
    <source>
        <dbReference type="EMBL" id="NKZ06179.1"/>
    </source>
</evidence>